<name>V6KBZ7_STRRC</name>
<evidence type="ECO:0000313" key="2">
    <source>
        <dbReference type="EMBL" id="EST29617.1"/>
    </source>
</evidence>
<sequence length="152" mass="16253">MVAVRIVDQPGTGLGLVTEVALREGDVVASICGAEYRSHPTRTSIQIADDRHMDGLQVVAYLNHSCDPGTYVDVRALTVIAARNLVPGDALTFFYPSTEWAMACPFVCACASDGCLGRVHGAQRVPTAVLSRYRLSAHIRELVTVRDAAAAP</sequence>
<dbReference type="SUPFAM" id="SSF82199">
    <property type="entry name" value="SET domain"/>
    <property type="match status" value="1"/>
</dbReference>
<dbReference type="RefSeq" id="WP_023547934.1">
    <property type="nucleotide sequence ID" value="NZ_CM002285.1"/>
</dbReference>
<dbReference type="PANTHER" id="PTHR12350:SF19">
    <property type="entry name" value="SET DOMAIN-CONTAINING PROTEIN"/>
    <property type="match status" value="1"/>
</dbReference>
<dbReference type="PANTHER" id="PTHR12350">
    <property type="entry name" value="HISTONE-LYSINE N-METHYLTRANSFERASE-RELATED"/>
    <property type="match status" value="1"/>
</dbReference>
<dbReference type="InterPro" id="IPR046341">
    <property type="entry name" value="SET_dom_sf"/>
</dbReference>
<comment type="caution">
    <text evidence="2">The sequence shown here is derived from an EMBL/GenBank/DDBJ whole genome shotgun (WGS) entry which is preliminary data.</text>
</comment>
<accession>V6KBZ7</accession>
<dbReference type="InterPro" id="IPR001214">
    <property type="entry name" value="SET_dom"/>
</dbReference>
<keyword evidence="3" id="KW-1185">Reference proteome</keyword>
<dbReference type="EMBL" id="AWQX01000174">
    <property type="protein sequence ID" value="EST29617.1"/>
    <property type="molecule type" value="Genomic_DNA"/>
</dbReference>
<dbReference type="InterPro" id="IPR053201">
    <property type="entry name" value="Flavunoidine_N-MTase"/>
</dbReference>
<reference evidence="2 3" key="1">
    <citation type="journal article" date="2014" name="Genome Announc.">
        <title>Draft Genome Sequence of Streptomyces roseochromogenes subsp. oscitans DS 12.976, Producer of the Aminocoumarin Antibiotic Clorobiocin.</title>
        <authorList>
            <person name="Ruckert C."/>
            <person name="Kalinowski J."/>
            <person name="Heide L."/>
            <person name="Apel A.K."/>
        </authorList>
    </citation>
    <scope>NUCLEOTIDE SEQUENCE [LARGE SCALE GENOMIC DNA]</scope>
    <source>
        <strain evidence="2 3">DS 12.976</strain>
    </source>
</reference>
<dbReference type="OrthoDB" id="9790349at2"/>
<dbReference type="AlphaFoldDB" id="V6KBZ7"/>
<evidence type="ECO:0000259" key="1">
    <source>
        <dbReference type="Pfam" id="PF00856"/>
    </source>
</evidence>
<protein>
    <recommendedName>
        <fullName evidence="1">SET domain-containing protein</fullName>
    </recommendedName>
</protein>
<proteinExistence type="predicted"/>
<dbReference type="HOGENOM" id="CLU_073382_2_0_11"/>
<dbReference type="STRING" id="1352936.M878_20010"/>
<dbReference type="PATRIC" id="fig|1352936.5.peg.4192"/>
<dbReference type="Proteomes" id="UP000017984">
    <property type="component" value="Chromosome"/>
</dbReference>
<dbReference type="Gene3D" id="2.170.270.10">
    <property type="entry name" value="SET domain"/>
    <property type="match status" value="1"/>
</dbReference>
<evidence type="ECO:0000313" key="3">
    <source>
        <dbReference type="Proteomes" id="UP000017984"/>
    </source>
</evidence>
<gene>
    <name evidence="2" type="ORF">M878_20010</name>
</gene>
<feature type="domain" description="SET" evidence="1">
    <location>
        <begin position="49"/>
        <end position="95"/>
    </location>
</feature>
<dbReference type="Pfam" id="PF00856">
    <property type="entry name" value="SET"/>
    <property type="match status" value="1"/>
</dbReference>
<organism evidence="2 3">
    <name type="scientific">Streptomyces roseochromogenus subsp. oscitans DS 12.976</name>
    <dbReference type="NCBI Taxonomy" id="1352936"/>
    <lineage>
        <taxon>Bacteria</taxon>
        <taxon>Bacillati</taxon>
        <taxon>Actinomycetota</taxon>
        <taxon>Actinomycetes</taxon>
        <taxon>Kitasatosporales</taxon>
        <taxon>Streptomycetaceae</taxon>
        <taxon>Streptomyces</taxon>
    </lineage>
</organism>